<evidence type="ECO:0000313" key="4">
    <source>
        <dbReference type="Proteomes" id="UP000077002"/>
    </source>
</evidence>
<organism evidence="3 4">
    <name type="scientific">Fonsecaea monophora</name>
    <dbReference type="NCBI Taxonomy" id="254056"/>
    <lineage>
        <taxon>Eukaryota</taxon>
        <taxon>Fungi</taxon>
        <taxon>Dikarya</taxon>
        <taxon>Ascomycota</taxon>
        <taxon>Pezizomycotina</taxon>
        <taxon>Eurotiomycetes</taxon>
        <taxon>Chaetothyriomycetidae</taxon>
        <taxon>Chaetothyriales</taxon>
        <taxon>Herpotrichiellaceae</taxon>
        <taxon>Fonsecaea</taxon>
    </lineage>
</organism>
<name>A0A177FGK7_9EURO</name>
<dbReference type="Pfam" id="PF23749">
    <property type="entry name" value="DUF7165"/>
    <property type="match status" value="1"/>
</dbReference>
<keyword evidence="4" id="KW-1185">Reference proteome</keyword>
<proteinExistence type="predicted"/>
<feature type="compositionally biased region" description="Polar residues" evidence="1">
    <location>
        <begin position="645"/>
        <end position="663"/>
    </location>
</feature>
<feature type="compositionally biased region" description="Basic and acidic residues" evidence="1">
    <location>
        <begin position="1089"/>
        <end position="1098"/>
    </location>
</feature>
<accession>A0A177FGK7</accession>
<gene>
    <name evidence="3" type="ORF">AYO21_02563</name>
</gene>
<protein>
    <recommendedName>
        <fullName evidence="2">F-box domain-containing protein</fullName>
    </recommendedName>
</protein>
<sequence length="1225" mass="131554">MSPQMILHPPSKSGSTISREDDIPPQPLDQDVQDPSHKTGLGISQTIGTVAIDDSPQSPDTIGPNHQRKEAVAFHNLPIQVLERILWTVDANSFASLAILNKNWYRAAQNRELYAHHLSRCPSYALSNTVITGPFRKFDLYRLKTKFAAEVRRNLFEAYLQPRQTLINLISVNASSSAALPGAEAFRFSFSPNGQSILALSSSRIYVIDAVTDPISVRHELKTMRRPLAASITDDGTILAVLSSKHQANVYHLTPNGVKHIQVLVMDNPPRTIALAPEGTVLAAAYEGGVEVFSLAPNALSTDRRAVRSEGVDILSFSGDGSMLVGSTQSLEEPSAVVITAPFYTENDLSPKEVHSRMWTTQILFPQISSICSHAELLQGHTEGDANWLFAYDHTLMSYRAVRTDDTRTGVAYFLNPTTNRRFSLPAPSTAPTATVCGTLVVAGFAGSGLWIYGVPEKLDVSPDMGSVVERHEQRLQGRVPLTSATGHIEPLMAYSPSISGSSEDIEDDSLAAKVDWRESLFVKCERIKTLDGATAAKWVERCEDRSCAFAGKRLVVVAPGGVDQFMEELGDETMPVDGSRLSILDFDYSPSKGADRELTIEVGDKEPELLIERMGDMDIEVAMERRRTVRERARGGMRGGLGRSVTTASATPGSRLRSVSQASSALDIDAQIALANSNPLPSQPAPSNLHRSATAAGFSTARYPPRPPLAQQQDTANALYHRSPGQQQDGWESPPPPYTTGSLHPQAGGTLASPLVQARPMAGISMPMVGIPENGHAPQVHPGFGHGSPMTPQHPSQPLHLTPQPLHLTPQPVQVVMDTASRHAVGLYGAPVTMNDQSFAPTPETYQRATPASQIPVVNAPFVPSVSGESSRPVSHEGRTSPFQQTPVSQRPHTSDRPSPLNAPLHVPHFSDAASSHKPSSSGSVTLTGANLQARLNHPVPPTPTSLERMHLPQPDGPALHSAIPQPVLSPTIQTNGSYSIVPPTADQMAHLDRRVSQTLRKPVPPIVTYGSAHQGAPARESSGSPNVPPSPPRGAWGAAGIPGSPSFNKAINLPNGLMRSTSRGSGRSIPISSSTPNLHAALPMQDQRPRMGRLDTIDSISSSYGLGEPGSRSHSDAQGMGPPLPHPQQTPFLITQSQSVPQPLYEHIPTHRARVWAGSDPSPIESGDRRVLSDSTSAESGKKKKGKRKKGEEVPRSQTPMPTSSRPTKEGGGGKKGGRCIVM</sequence>
<evidence type="ECO:0000313" key="3">
    <source>
        <dbReference type="EMBL" id="OAG43277.1"/>
    </source>
</evidence>
<feature type="domain" description="F-box" evidence="2">
    <location>
        <begin position="71"/>
        <end position="117"/>
    </location>
</feature>
<comment type="caution">
    <text evidence="3">The sequence shown here is derived from an EMBL/GenBank/DDBJ whole genome shotgun (WGS) entry which is preliminary data.</text>
</comment>
<dbReference type="SUPFAM" id="SSF81383">
    <property type="entry name" value="F-box domain"/>
    <property type="match status" value="1"/>
</dbReference>
<feature type="region of interest" description="Disordered" evidence="1">
    <location>
        <begin position="723"/>
        <end position="751"/>
    </location>
</feature>
<feature type="compositionally biased region" description="Polar residues" evidence="1">
    <location>
        <begin position="882"/>
        <end position="893"/>
    </location>
</feature>
<dbReference type="InterPro" id="IPR055589">
    <property type="entry name" value="DUF7165"/>
</dbReference>
<dbReference type="EMBL" id="LVKK01000011">
    <property type="protein sequence ID" value="OAG43277.1"/>
    <property type="molecule type" value="Genomic_DNA"/>
</dbReference>
<feature type="compositionally biased region" description="Low complexity" evidence="1">
    <location>
        <begin position="912"/>
        <end position="925"/>
    </location>
</feature>
<dbReference type="OrthoDB" id="3925024at2759"/>
<feature type="region of interest" description="Disordered" evidence="1">
    <location>
        <begin position="1"/>
        <end position="40"/>
    </location>
</feature>
<feature type="region of interest" description="Disordered" evidence="1">
    <location>
        <begin position="1158"/>
        <end position="1225"/>
    </location>
</feature>
<dbReference type="SUPFAM" id="SSF82171">
    <property type="entry name" value="DPP6 N-terminal domain-like"/>
    <property type="match status" value="1"/>
</dbReference>
<dbReference type="GeneID" id="34597737"/>
<feature type="region of interest" description="Disordered" evidence="1">
    <location>
        <begin position="864"/>
        <end position="927"/>
    </location>
</feature>
<feature type="region of interest" description="Disordered" evidence="1">
    <location>
        <begin position="632"/>
        <end position="663"/>
    </location>
</feature>
<feature type="compositionally biased region" description="Low complexity" evidence="1">
    <location>
        <begin position="1062"/>
        <end position="1078"/>
    </location>
</feature>
<evidence type="ECO:0000256" key="1">
    <source>
        <dbReference type="SAM" id="MobiDB-lite"/>
    </source>
</evidence>
<dbReference type="PROSITE" id="PS50181">
    <property type="entry name" value="FBOX"/>
    <property type="match status" value="1"/>
</dbReference>
<dbReference type="InterPro" id="IPR015943">
    <property type="entry name" value="WD40/YVTN_repeat-like_dom_sf"/>
</dbReference>
<dbReference type="InterPro" id="IPR036047">
    <property type="entry name" value="F-box-like_dom_sf"/>
</dbReference>
<dbReference type="Gene3D" id="2.130.10.10">
    <property type="entry name" value="YVTN repeat-like/Quinoprotein amine dehydrogenase"/>
    <property type="match status" value="1"/>
</dbReference>
<dbReference type="AlphaFoldDB" id="A0A177FGK7"/>
<feature type="region of interest" description="Disordered" evidence="1">
    <location>
        <begin position="1005"/>
        <end position="1133"/>
    </location>
</feature>
<feature type="compositionally biased region" description="Polar residues" evidence="1">
    <location>
        <begin position="1198"/>
        <end position="1208"/>
    </location>
</feature>
<dbReference type="InterPro" id="IPR001810">
    <property type="entry name" value="F-box_dom"/>
</dbReference>
<dbReference type="RefSeq" id="XP_022515229.1">
    <property type="nucleotide sequence ID" value="XM_022652541.1"/>
</dbReference>
<dbReference type="Proteomes" id="UP000077002">
    <property type="component" value="Unassembled WGS sequence"/>
</dbReference>
<reference evidence="3 4" key="1">
    <citation type="submission" date="2016-03" db="EMBL/GenBank/DDBJ databases">
        <title>Draft genome sequence of the Fonsecaea monophora CBS 269.37.</title>
        <authorList>
            <person name="Bombassaro A."/>
            <person name="Vinicius W.A."/>
            <person name="De Hoog S."/>
            <person name="Sun J."/>
            <person name="Souza E.M."/>
            <person name="Raittz R.T."/>
            <person name="Costa F."/>
            <person name="Leao A.C."/>
            <person name="Tadra-Sfeir M.Z."/>
            <person name="Baura V."/>
            <person name="Balsanelli E."/>
            <person name="Pedrosa F.O."/>
            <person name="Moreno L.F."/>
            <person name="Steffens M.B."/>
            <person name="Xi L."/>
            <person name="Bocca A.L."/>
            <person name="Felipe M.S."/>
            <person name="Teixeira M."/>
            <person name="Telles Filho F.Q."/>
            <person name="Azevedo C.M."/>
            <person name="Gomes R."/>
            <person name="Vicente V.A."/>
        </authorList>
    </citation>
    <scope>NUCLEOTIDE SEQUENCE [LARGE SCALE GENOMIC DNA]</scope>
    <source>
        <strain evidence="3 4">CBS 269.37</strain>
    </source>
</reference>
<evidence type="ECO:0000259" key="2">
    <source>
        <dbReference type="PROSITE" id="PS50181"/>
    </source>
</evidence>